<gene>
    <name evidence="13" type="primary">queA</name>
    <name evidence="14" type="ORF">SAMN06275492_10166</name>
</gene>
<dbReference type="NCBIfam" id="NF001140">
    <property type="entry name" value="PRK00147.1"/>
    <property type="match status" value="1"/>
</dbReference>
<evidence type="ECO:0000256" key="9">
    <source>
        <dbReference type="ARBA" id="ARBA00061210"/>
    </source>
</evidence>
<evidence type="ECO:0000256" key="2">
    <source>
        <dbReference type="ARBA" id="ARBA00004691"/>
    </source>
</evidence>
<evidence type="ECO:0000256" key="13">
    <source>
        <dbReference type="HAMAP-Rule" id="MF_00113"/>
    </source>
</evidence>
<dbReference type="InterPro" id="IPR003699">
    <property type="entry name" value="QueA"/>
</dbReference>
<comment type="pathway">
    <text evidence="2 13">tRNA modification; tRNA-queuosine biosynthesis.</text>
</comment>
<evidence type="ECO:0000256" key="4">
    <source>
        <dbReference type="ARBA" id="ARBA00022490"/>
    </source>
</evidence>
<dbReference type="Pfam" id="PF02547">
    <property type="entry name" value="Queuosine_synth"/>
    <property type="match status" value="1"/>
</dbReference>
<evidence type="ECO:0000256" key="3">
    <source>
        <dbReference type="ARBA" id="ARBA00011245"/>
    </source>
</evidence>
<dbReference type="PANTHER" id="PTHR30307:SF0">
    <property type="entry name" value="S-ADENOSYLMETHIONINE:TRNA RIBOSYLTRANSFERASE-ISOMERASE"/>
    <property type="match status" value="1"/>
</dbReference>
<dbReference type="Gene3D" id="3.40.1780.10">
    <property type="entry name" value="QueA-like"/>
    <property type="match status" value="1"/>
</dbReference>
<evidence type="ECO:0000256" key="5">
    <source>
        <dbReference type="ARBA" id="ARBA00022679"/>
    </source>
</evidence>
<proteinExistence type="inferred from homology"/>
<evidence type="ECO:0000256" key="10">
    <source>
        <dbReference type="ARBA" id="ARBA00066503"/>
    </source>
</evidence>
<dbReference type="Proteomes" id="UP000193355">
    <property type="component" value="Unassembled WGS sequence"/>
</dbReference>
<evidence type="ECO:0000256" key="11">
    <source>
        <dbReference type="ARBA" id="ARBA00069325"/>
    </source>
</evidence>
<name>A0A1X7I4W1_9BACT</name>
<evidence type="ECO:0000256" key="8">
    <source>
        <dbReference type="ARBA" id="ARBA00052751"/>
    </source>
</evidence>
<dbReference type="UniPathway" id="UPA00392"/>
<comment type="function">
    <text evidence="13">Transfers and isomerizes the ribose moiety from AdoMet to the 7-aminomethyl group of 7-deazaguanine (preQ1-tRNA) to give epoxyqueuosine (oQ-tRNA).</text>
</comment>
<protein>
    <recommendedName>
        <fullName evidence="11 13">S-adenosylmethionine:tRNA ribosyltransferase-isomerase</fullName>
        <ecNumber evidence="10 13">2.4.99.17</ecNumber>
    </recommendedName>
    <alternativeName>
        <fullName evidence="12 13">Queuosine biosynthesis protein QueA</fullName>
    </alternativeName>
</protein>
<dbReference type="RefSeq" id="WP_085543367.1">
    <property type="nucleotide sequence ID" value="NZ_FXBB01000001.1"/>
</dbReference>
<comment type="catalytic activity">
    <reaction evidence="8 13">
        <text>7-aminomethyl-7-carbaguanosine(34) in tRNA + S-adenosyl-L-methionine = epoxyqueuosine(34) in tRNA + adenine + L-methionine + 2 H(+)</text>
        <dbReference type="Rhea" id="RHEA:32155"/>
        <dbReference type="Rhea" id="RHEA-COMP:10342"/>
        <dbReference type="Rhea" id="RHEA-COMP:18582"/>
        <dbReference type="ChEBI" id="CHEBI:15378"/>
        <dbReference type="ChEBI" id="CHEBI:16708"/>
        <dbReference type="ChEBI" id="CHEBI:57844"/>
        <dbReference type="ChEBI" id="CHEBI:59789"/>
        <dbReference type="ChEBI" id="CHEBI:82833"/>
        <dbReference type="ChEBI" id="CHEBI:194443"/>
        <dbReference type="EC" id="2.4.99.17"/>
    </reaction>
</comment>
<dbReference type="Gene3D" id="2.40.10.240">
    <property type="entry name" value="QueA-like"/>
    <property type="match status" value="1"/>
</dbReference>
<keyword evidence="5 13" id="KW-0808">Transferase</keyword>
<dbReference type="InterPro" id="IPR036100">
    <property type="entry name" value="QueA_sf"/>
</dbReference>
<dbReference type="GO" id="GO:0051075">
    <property type="term" value="F:S-adenosylmethionine:tRNA ribosyltransferase-isomerase activity"/>
    <property type="evidence" value="ECO:0007669"/>
    <property type="project" value="UniProtKB-EC"/>
</dbReference>
<evidence type="ECO:0000256" key="1">
    <source>
        <dbReference type="ARBA" id="ARBA00004496"/>
    </source>
</evidence>
<dbReference type="GO" id="GO:0005737">
    <property type="term" value="C:cytoplasm"/>
    <property type="evidence" value="ECO:0007669"/>
    <property type="project" value="UniProtKB-SubCell"/>
</dbReference>
<keyword evidence="15" id="KW-1185">Reference proteome</keyword>
<dbReference type="SUPFAM" id="SSF111337">
    <property type="entry name" value="QueA-like"/>
    <property type="match status" value="1"/>
</dbReference>
<keyword evidence="4 13" id="KW-0963">Cytoplasm</keyword>
<comment type="similarity">
    <text evidence="9 13">Belongs to the QueA family.</text>
</comment>
<dbReference type="InterPro" id="IPR042119">
    <property type="entry name" value="QueA_dom2"/>
</dbReference>
<accession>A0A1X7I4W1</accession>
<dbReference type="GO" id="GO:0008616">
    <property type="term" value="P:tRNA queuosine(34) biosynthetic process"/>
    <property type="evidence" value="ECO:0007669"/>
    <property type="project" value="UniProtKB-UniRule"/>
</dbReference>
<dbReference type="STRING" id="561720.SAMN06275492_10166"/>
<reference evidence="15" key="1">
    <citation type="submission" date="2017-04" db="EMBL/GenBank/DDBJ databases">
        <authorList>
            <person name="Varghese N."/>
            <person name="Submissions S."/>
        </authorList>
    </citation>
    <scope>NUCLEOTIDE SEQUENCE [LARGE SCALE GENOMIC DNA]</scope>
    <source>
        <strain evidence="15">USBA 82</strain>
    </source>
</reference>
<evidence type="ECO:0000256" key="7">
    <source>
        <dbReference type="ARBA" id="ARBA00022785"/>
    </source>
</evidence>
<keyword evidence="7 13" id="KW-0671">Queuosine biosynthesis</keyword>
<dbReference type="OrthoDB" id="9805933at2"/>
<evidence type="ECO:0000313" key="15">
    <source>
        <dbReference type="Proteomes" id="UP000193355"/>
    </source>
</evidence>
<keyword evidence="14" id="KW-0413">Isomerase</keyword>
<dbReference type="EMBL" id="FXBB01000001">
    <property type="protein sequence ID" value="SMG08872.1"/>
    <property type="molecule type" value="Genomic_DNA"/>
</dbReference>
<evidence type="ECO:0000256" key="12">
    <source>
        <dbReference type="ARBA" id="ARBA00076160"/>
    </source>
</evidence>
<dbReference type="PANTHER" id="PTHR30307">
    <property type="entry name" value="S-ADENOSYLMETHIONINE:TRNA RIBOSYLTRANSFERASE-ISOMERASE"/>
    <property type="match status" value="1"/>
</dbReference>
<dbReference type="EC" id="2.4.99.17" evidence="10 13"/>
<sequence>MDEKFYRVSTYNYSLPEKLIAQNPVVPRDCSRLLFLSKKDGAIEHRRFCNLLDYLVPGDLLVRNNTKVMPSRLIGFKPGMASEVEILLLSPLSTDTWEAMVRPGRRLKPGTSVSLSDGTKIKVESVRDDGLRALSFPPGTDVMDLMDRLGSIPLPPYINSSTAPDESYQTVFAKEATSAAAPTAGLHFTDSLIESIRLKGVEIVDVTLDVGLGTFRPVKEEDLREHPMHLERCRVPEATAAAINKAKKEGRRVIAVGTTSVRTLESMYREGILKHGDTDTSLFIYPGYSFQVIDGMVTNFHLPQSTLLMLVSAFAGYEFTMSAYKEAVSEEYRFFSFGDAMLIL</sequence>
<dbReference type="NCBIfam" id="TIGR00113">
    <property type="entry name" value="queA"/>
    <property type="match status" value="1"/>
</dbReference>
<evidence type="ECO:0000313" key="14">
    <source>
        <dbReference type="EMBL" id="SMG08872.1"/>
    </source>
</evidence>
<dbReference type="AlphaFoldDB" id="A0A1X7I4W1"/>
<comment type="subunit">
    <text evidence="3 13">Monomer.</text>
</comment>
<dbReference type="HAMAP" id="MF_00113">
    <property type="entry name" value="QueA"/>
    <property type="match status" value="1"/>
</dbReference>
<evidence type="ECO:0000256" key="6">
    <source>
        <dbReference type="ARBA" id="ARBA00022691"/>
    </source>
</evidence>
<keyword evidence="6 13" id="KW-0949">S-adenosyl-L-methionine</keyword>
<comment type="subcellular location">
    <subcellularLocation>
        <location evidence="1 13">Cytoplasm</location>
    </subcellularLocation>
</comment>
<organism evidence="14 15">
    <name type="scientific">Dethiosulfovibrio salsuginis</name>
    <dbReference type="NCBI Taxonomy" id="561720"/>
    <lineage>
        <taxon>Bacteria</taxon>
        <taxon>Thermotogati</taxon>
        <taxon>Synergistota</taxon>
        <taxon>Synergistia</taxon>
        <taxon>Synergistales</taxon>
        <taxon>Dethiosulfovibrionaceae</taxon>
        <taxon>Dethiosulfovibrio</taxon>
    </lineage>
</organism>
<dbReference type="FunFam" id="3.40.1780.10:FF:000001">
    <property type="entry name" value="S-adenosylmethionine:tRNA ribosyltransferase-isomerase"/>
    <property type="match status" value="1"/>
</dbReference>
<dbReference type="InterPro" id="IPR042118">
    <property type="entry name" value="QueA_dom1"/>
</dbReference>